<dbReference type="EMBL" id="MU277253">
    <property type="protein sequence ID" value="KAI0057086.1"/>
    <property type="molecule type" value="Genomic_DNA"/>
</dbReference>
<dbReference type="Proteomes" id="UP000814140">
    <property type="component" value="Unassembled WGS sequence"/>
</dbReference>
<proteinExistence type="predicted"/>
<gene>
    <name evidence="1" type="ORF">BV25DRAFT_1920506</name>
</gene>
<accession>A0ACB8SMG2</accession>
<evidence type="ECO:0000313" key="2">
    <source>
        <dbReference type="Proteomes" id="UP000814140"/>
    </source>
</evidence>
<sequence length="174" mass="19078">MQALLSYSGGGAVERRRTRLSAGSVMRDAFRHAPVTFPTLTVTRPPSSSIIVNVVVTTVNNRRPPYPQGYHSFATYRQNEDLHTPSFSTSPCLPAHNSITTIVIDTARLSHPPFDIVIQFARSAPRYTPSAVIWIPDCYPCLSSLILSLVTIQPPPSSIWCPPKMPICLGVGFS</sequence>
<keyword evidence="2" id="KW-1185">Reference proteome</keyword>
<reference evidence="1" key="2">
    <citation type="journal article" date="2022" name="New Phytol.">
        <title>Evolutionary transition to the ectomycorrhizal habit in the genomes of a hyperdiverse lineage of mushroom-forming fungi.</title>
        <authorList>
            <person name="Looney B."/>
            <person name="Miyauchi S."/>
            <person name="Morin E."/>
            <person name="Drula E."/>
            <person name="Courty P.E."/>
            <person name="Kohler A."/>
            <person name="Kuo A."/>
            <person name="LaButti K."/>
            <person name="Pangilinan J."/>
            <person name="Lipzen A."/>
            <person name="Riley R."/>
            <person name="Andreopoulos W."/>
            <person name="He G."/>
            <person name="Johnson J."/>
            <person name="Nolan M."/>
            <person name="Tritt A."/>
            <person name="Barry K.W."/>
            <person name="Grigoriev I.V."/>
            <person name="Nagy L.G."/>
            <person name="Hibbett D."/>
            <person name="Henrissat B."/>
            <person name="Matheny P.B."/>
            <person name="Labbe J."/>
            <person name="Martin F.M."/>
        </authorList>
    </citation>
    <scope>NUCLEOTIDE SEQUENCE</scope>
    <source>
        <strain evidence="1">HHB10654</strain>
    </source>
</reference>
<organism evidence="1 2">
    <name type="scientific">Artomyces pyxidatus</name>
    <dbReference type="NCBI Taxonomy" id="48021"/>
    <lineage>
        <taxon>Eukaryota</taxon>
        <taxon>Fungi</taxon>
        <taxon>Dikarya</taxon>
        <taxon>Basidiomycota</taxon>
        <taxon>Agaricomycotina</taxon>
        <taxon>Agaricomycetes</taxon>
        <taxon>Russulales</taxon>
        <taxon>Auriscalpiaceae</taxon>
        <taxon>Artomyces</taxon>
    </lineage>
</organism>
<comment type="caution">
    <text evidence="1">The sequence shown here is derived from an EMBL/GenBank/DDBJ whole genome shotgun (WGS) entry which is preliminary data.</text>
</comment>
<name>A0ACB8SMG2_9AGAM</name>
<evidence type="ECO:0000313" key="1">
    <source>
        <dbReference type="EMBL" id="KAI0057086.1"/>
    </source>
</evidence>
<reference evidence="1" key="1">
    <citation type="submission" date="2021-03" db="EMBL/GenBank/DDBJ databases">
        <authorList>
            <consortium name="DOE Joint Genome Institute"/>
            <person name="Ahrendt S."/>
            <person name="Looney B.P."/>
            <person name="Miyauchi S."/>
            <person name="Morin E."/>
            <person name="Drula E."/>
            <person name="Courty P.E."/>
            <person name="Chicoki N."/>
            <person name="Fauchery L."/>
            <person name="Kohler A."/>
            <person name="Kuo A."/>
            <person name="Labutti K."/>
            <person name="Pangilinan J."/>
            <person name="Lipzen A."/>
            <person name="Riley R."/>
            <person name="Andreopoulos W."/>
            <person name="He G."/>
            <person name="Johnson J."/>
            <person name="Barry K.W."/>
            <person name="Grigoriev I.V."/>
            <person name="Nagy L."/>
            <person name="Hibbett D."/>
            <person name="Henrissat B."/>
            <person name="Matheny P.B."/>
            <person name="Labbe J."/>
            <person name="Martin F."/>
        </authorList>
    </citation>
    <scope>NUCLEOTIDE SEQUENCE</scope>
    <source>
        <strain evidence="1">HHB10654</strain>
    </source>
</reference>
<protein>
    <submittedName>
        <fullName evidence="1">Uncharacterized protein</fullName>
    </submittedName>
</protein>